<accession>A0A286FD14</accession>
<dbReference type="EMBL" id="OCNH01000001">
    <property type="protein sequence ID" value="SOD80869.1"/>
    <property type="molecule type" value="Genomic_DNA"/>
</dbReference>
<name>A0A286FD14_9BACT</name>
<dbReference type="Proteomes" id="UP000219452">
    <property type="component" value="Unassembled WGS sequence"/>
</dbReference>
<dbReference type="RefSeq" id="WP_097125216.1">
    <property type="nucleotide sequence ID" value="NZ_OCNH01000001.1"/>
</dbReference>
<dbReference type="AlphaFoldDB" id="A0A286FD14"/>
<dbReference type="OrthoDB" id="828231at2"/>
<protein>
    <submittedName>
        <fullName evidence="1">Uncharacterized protein</fullName>
    </submittedName>
</protein>
<reference evidence="2" key="1">
    <citation type="submission" date="2017-09" db="EMBL/GenBank/DDBJ databases">
        <authorList>
            <person name="Varghese N."/>
            <person name="Submissions S."/>
        </authorList>
    </citation>
    <scope>NUCLEOTIDE SEQUENCE [LARGE SCALE GENOMIC DNA]</scope>
    <source>
        <strain evidence="2">DSM 29961</strain>
    </source>
</reference>
<sequence length="87" mass="10349">MPEQILTMADVLQFIGHLYDVERVCFHPDDPFEDYIDKEKNATYTPEEASLRDSLMEQAFDVCDTRKIDLYAVCNLMYRIRFLESFQ</sequence>
<proteinExistence type="predicted"/>
<organism evidence="1 2">
    <name type="scientific">Spirosoma fluviale</name>
    <dbReference type="NCBI Taxonomy" id="1597977"/>
    <lineage>
        <taxon>Bacteria</taxon>
        <taxon>Pseudomonadati</taxon>
        <taxon>Bacteroidota</taxon>
        <taxon>Cytophagia</taxon>
        <taxon>Cytophagales</taxon>
        <taxon>Cytophagaceae</taxon>
        <taxon>Spirosoma</taxon>
    </lineage>
</organism>
<evidence type="ECO:0000313" key="1">
    <source>
        <dbReference type="EMBL" id="SOD80869.1"/>
    </source>
</evidence>
<evidence type="ECO:0000313" key="2">
    <source>
        <dbReference type="Proteomes" id="UP000219452"/>
    </source>
</evidence>
<keyword evidence="2" id="KW-1185">Reference proteome</keyword>
<gene>
    <name evidence="1" type="ORF">SAMN06269250_1594</name>
</gene>